<feature type="compositionally biased region" description="Pro residues" evidence="2">
    <location>
        <begin position="697"/>
        <end position="706"/>
    </location>
</feature>
<dbReference type="CDD" id="cd11660">
    <property type="entry name" value="SANT_TRF"/>
    <property type="match status" value="2"/>
</dbReference>
<accession>G4TIY3</accession>
<feature type="domain" description="Myb-like" evidence="3">
    <location>
        <begin position="135"/>
        <end position="191"/>
    </location>
</feature>
<feature type="domain" description="HTH myb-type" evidence="4">
    <location>
        <begin position="228"/>
        <end position="284"/>
    </location>
</feature>
<feature type="compositionally biased region" description="Basic residues" evidence="2">
    <location>
        <begin position="1"/>
        <end position="11"/>
    </location>
</feature>
<feature type="region of interest" description="Disordered" evidence="2">
    <location>
        <begin position="975"/>
        <end position="1039"/>
    </location>
</feature>
<feature type="compositionally biased region" description="Low complexity" evidence="2">
    <location>
        <begin position="417"/>
        <end position="431"/>
    </location>
</feature>
<dbReference type="SUPFAM" id="SSF46689">
    <property type="entry name" value="Homeodomain-like"/>
    <property type="match status" value="2"/>
</dbReference>
<dbReference type="PANTHER" id="PTHR46734:SF1">
    <property type="entry name" value="TELOMERIC REPEAT-BINDING FACTOR 1"/>
    <property type="match status" value="1"/>
</dbReference>
<feature type="domain" description="Myb-like" evidence="3">
    <location>
        <begin position="228"/>
        <end position="280"/>
    </location>
</feature>
<reference evidence="5 6" key="1">
    <citation type="journal article" date="2011" name="PLoS Pathog.">
        <title>Endophytic Life Strategies Decoded by Genome and Transcriptome Analyses of the Mutualistic Root Symbiont Piriformospora indica.</title>
        <authorList>
            <person name="Zuccaro A."/>
            <person name="Lahrmann U."/>
            <person name="Guldener U."/>
            <person name="Langen G."/>
            <person name="Pfiffi S."/>
            <person name="Biedenkopf D."/>
            <person name="Wong P."/>
            <person name="Samans B."/>
            <person name="Grimm C."/>
            <person name="Basiewicz M."/>
            <person name="Murat C."/>
            <person name="Martin F."/>
            <person name="Kogel K.H."/>
        </authorList>
    </citation>
    <scope>NUCLEOTIDE SEQUENCE [LARGE SCALE GENOMIC DNA]</scope>
    <source>
        <strain evidence="5 6">DSM 11827</strain>
    </source>
</reference>
<feature type="compositionally biased region" description="Low complexity" evidence="2">
    <location>
        <begin position="977"/>
        <end position="992"/>
    </location>
</feature>
<keyword evidence="6" id="KW-1185">Reference proteome</keyword>
<feature type="region of interest" description="Disordered" evidence="2">
    <location>
        <begin position="286"/>
        <end position="370"/>
    </location>
</feature>
<feature type="compositionally biased region" description="Polar residues" evidence="2">
    <location>
        <begin position="355"/>
        <end position="364"/>
    </location>
</feature>
<feature type="compositionally biased region" description="Polar residues" evidence="2">
    <location>
        <begin position="437"/>
        <end position="452"/>
    </location>
</feature>
<dbReference type="Gene3D" id="1.10.10.60">
    <property type="entry name" value="Homeodomain-like"/>
    <property type="match status" value="1"/>
</dbReference>
<dbReference type="SMART" id="SM00717">
    <property type="entry name" value="SANT"/>
    <property type="match status" value="2"/>
</dbReference>
<dbReference type="Gene3D" id="1.10.246.220">
    <property type="match status" value="1"/>
</dbReference>
<evidence type="ECO:0000313" key="5">
    <source>
        <dbReference type="EMBL" id="CCA71290.1"/>
    </source>
</evidence>
<feature type="region of interest" description="Disordered" evidence="2">
    <location>
        <begin position="73"/>
        <end position="136"/>
    </location>
</feature>
<dbReference type="InParanoid" id="G4TIY3"/>
<feature type="region of interest" description="Disordered" evidence="2">
    <location>
        <begin position="384"/>
        <end position="460"/>
    </location>
</feature>
<dbReference type="PANTHER" id="PTHR46734">
    <property type="entry name" value="TELOMERIC REPEAT-BINDING FACTOR 1 TERF1"/>
    <property type="match status" value="1"/>
</dbReference>
<feature type="compositionally biased region" description="Polar residues" evidence="2">
    <location>
        <begin position="784"/>
        <end position="802"/>
    </location>
</feature>
<evidence type="ECO:0000313" key="6">
    <source>
        <dbReference type="Proteomes" id="UP000007148"/>
    </source>
</evidence>
<name>G4TIY3_SERID</name>
<comment type="caution">
    <text evidence="5">The sequence shown here is derived from an EMBL/GenBank/DDBJ whole genome shotgun (WGS) entry which is preliminary data.</text>
</comment>
<feature type="region of interest" description="Disordered" evidence="2">
    <location>
        <begin position="742"/>
        <end position="802"/>
    </location>
</feature>
<feature type="compositionally biased region" description="Polar residues" evidence="2">
    <location>
        <begin position="995"/>
        <end position="1023"/>
    </location>
</feature>
<dbReference type="eggNOG" id="ENOG502S225">
    <property type="taxonomic scope" value="Eukaryota"/>
</dbReference>
<protein>
    <recommendedName>
        <fullName evidence="7">Meiotically up-regulated gene 152 protein</fullName>
    </recommendedName>
</protein>
<dbReference type="InterPro" id="IPR017930">
    <property type="entry name" value="Myb_dom"/>
</dbReference>
<evidence type="ECO:0008006" key="7">
    <source>
        <dbReference type="Google" id="ProtNLM"/>
    </source>
</evidence>
<dbReference type="STRING" id="1109443.G4TIY3"/>
<feature type="region of interest" description="Disordered" evidence="2">
    <location>
        <begin position="1119"/>
        <end position="1152"/>
    </location>
</feature>
<dbReference type="InterPro" id="IPR052450">
    <property type="entry name" value="TRBD-Containing_Protein"/>
</dbReference>
<dbReference type="AlphaFoldDB" id="G4TIY3"/>
<dbReference type="Proteomes" id="UP000007148">
    <property type="component" value="Unassembled WGS sequence"/>
</dbReference>
<feature type="region of interest" description="Disordered" evidence="2">
    <location>
        <begin position="819"/>
        <end position="878"/>
    </location>
</feature>
<proteinExistence type="predicted"/>
<evidence type="ECO:0000256" key="2">
    <source>
        <dbReference type="SAM" id="MobiDB-lite"/>
    </source>
</evidence>
<feature type="compositionally biased region" description="Polar residues" evidence="2">
    <location>
        <begin position="73"/>
        <end position="99"/>
    </location>
</feature>
<evidence type="ECO:0000259" key="4">
    <source>
        <dbReference type="PROSITE" id="PS51294"/>
    </source>
</evidence>
<dbReference type="EMBL" id="CAFZ01000113">
    <property type="protein sequence ID" value="CCA71290.1"/>
    <property type="molecule type" value="Genomic_DNA"/>
</dbReference>
<dbReference type="InterPro" id="IPR001005">
    <property type="entry name" value="SANT/Myb"/>
</dbReference>
<feature type="compositionally biased region" description="Polar residues" evidence="2">
    <location>
        <begin position="13"/>
        <end position="31"/>
    </location>
</feature>
<dbReference type="Pfam" id="PF00249">
    <property type="entry name" value="Myb_DNA-binding"/>
    <property type="match status" value="2"/>
</dbReference>
<feature type="compositionally biased region" description="Polar residues" evidence="2">
    <location>
        <begin position="841"/>
        <end position="850"/>
    </location>
</feature>
<evidence type="ECO:0000259" key="3">
    <source>
        <dbReference type="PROSITE" id="PS50090"/>
    </source>
</evidence>
<keyword evidence="1" id="KW-0539">Nucleus</keyword>
<feature type="region of interest" description="Disordered" evidence="2">
    <location>
        <begin position="693"/>
        <end position="712"/>
    </location>
</feature>
<dbReference type="HOGENOM" id="CLU_273638_0_0_1"/>
<feature type="region of interest" description="Disordered" evidence="2">
    <location>
        <begin position="1"/>
        <end position="31"/>
    </location>
</feature>
<dbReference type="OrthoDB" id="608866at2759"/>
<feature type="compositionally biased region" description="Polar residues" evidence="2">
    <location>
        <begin position="111"/>
        <end position="130"/>
    </location>
</feature>
<dbReference type="InterPro" id="IPR009057">
    <property type="entry name" value="Homeodomain-like_sf"/>
</dbReference>
<gene>
    <name evidence="5" type="ORF">PIIN_05229</name>
</gene>
<feature type="compositionally biased region" description="Low complexity" evidence="2">
    <location>
        <begin position="760"/>
        <end position="777"/>
    </location>
</feature>
<dbReference type="PROSITE" id="PS50090">
    <property type="entry name" value="MYB_LIKE"/>
    <property type="match status" value="2"/>
</dbReference>
<feature type="compositionally biased region" description="Low complexity" evidence="2">
    <location>
        <begin position="867"/>
        <end position="877"/>
    </location>
</feature>
<feature type="compositionally biased region" description="Basic and acidic residues" evidence="2">
    <location>
        <begin position="100"/>
        <end position="109"/>
    </location>
</feature>
<organism evidence="5 6">
    <name type="scientific">Serendipita indica (strain DSM 11827)</name>
    <name type="common">Root endophyte fungus</name>
    <name type="synonym">Piriformospora indica</name>
    <dbReference type="NCBI Taxonomy" id="1109443"/>
    <lineage>
        <taxon>Eukaryota</taxon>
        <taxon>Fungi</taxon>
        <taxon>Dikarya</taxon>
        <taxon>Basidiomycota</taxon>
        <taxon>Agaricomycotina</taxon>
        <taxon>Agaricomycetes</taxon>
        <taxon>Sebacinales</taxon>
        <taxon>Serendipitaceae</taxon>
        <taxon>Serendipita</taxon>
    </lineage>
</organism>
<dbReference type="PROSITE" id="PS51294">
    <property type="entry name" value="HTH_MYB"/>
    <property type="match status" value="1"/>
</dbReference>
<sequence>MERTPKAKARRQSLPTQHHLSHPTAQDDGSATNAAHAELVRFRDEMGIHGHPHSTPVAANAHYVMTFDAGMSKPSSTAAASNKRYSPSTSSAVDTATSRAEQRSIKAESSDVGTSLASANRDVNGNSSGGENAVTKKKVRKKWSIDETKMLVDGCRKHGVGNWKSMLDDPDLQFDPDRTPVDLKDRFRTYFPDTYRRLYPNAKTHIPSSSARAKRTELPDCPTFFEKSRSKKRRPFTKEEDDALREGFEKHGTVWAIIAKNPVLSTRRSTDLRDRFRNAFPDLYEKAGYKPRPTKPGKKQRGADIVESTRQTSGPIERRRSTSYPTRELTTVREMSMEPEQTLSTTPEAEDSFEMNGTNGNESASELPHTPQMETDMDIALDEKPIKTDTRSTSTAATYGDSDAVRSTNTNEHGGYASRQRSSSNAQRSISGEVAPSPQQGHPQNVQPSPAFSQGGHDHKISNASWYPARWLSGAQGGYMEDPNGTSGRGQSSHVQGLMDNFDGVSGLGLNGVGFPSNSGLGLGFGLVTGGWENQQTIIDRYDLPSSAAHLLHGGEFQSEAGIGDTGSSLSGLDEYNANSQMSMSSHHRYAGDLFLARGAGFGGGGWNGWGNHGFGFMFSGSNQGNMPSFARAGIDLGGPLPDASSHLSSGAQSPEFPQMLRQDQSIEDLGAALGGSILSSPHSVDPSKTLLHDIATPPPGTPAPTSPATRSFTNVDMYGNPNHVHAGPGVGLVRHSSMGTDLLLHGHNPQPPSSRHAFQQQTQSTSSHSRSYSQPPSEHRIQPGQNRSANTTVSSPVKSPFQNLDARGYEVSFDGLVNSRGGSPARHPNSFGQDVAGGQSAMNGQYQSHQVRHSHQYSQDSDAQHQEQQQQRTPVQKHAPLRNFDTLFPPANSASLFTAPGASWGQLSSVAMALDLHGASHPYGAGHAPASASQSSLGMQMHGSYGNHFMEQFADFETNALDLATTVTGPHSGTINLLSPNSSNQSVSSPPSQYPITPSTVSNHLQSPVSIHSQKHSPNPSGSKPVFKTPNLPASRSLNPNTYIQQQQQQQQFTSPSASLLPGSMSMDDSMIISQPAQSHLPQGGTTRRESFSYGTTAANQSVNSGMMLSLNRVQSAGSAGAGSGSLAVPQAHLQHHRSSAAQENMKQKGWDKTITTRRAKRASWGAAQSFGDV</sequence>
<evidence type="ECO:0000256" key="1">
    <source>
        <dbReference type="ARBA" id="ARBA00023242"/>
    </source>
</evidence>